<dbReference type="Pfam" id="PF00005">
    <property type="entry name" value="ABC_tran"/>
    <property type="match status" value="1"/>
</dbReference>
<dbReference type="EC" id="3.6.3.-" evidence="10"/>
<dbReference type="InterPro" id="IPR015856">
    <property type="entry name" value="ABC_transpr_CbiO/EcfA_su"/>
</dbReference>
<dbReference type="RefSeq" id="WP_106006314.1">
    <property type="nucleotide sequence ID" value="NZ_CP136419.1"/>
</dbReference>
<dbReference type="InterPro" id="IPR003439">
    <property type="entry name" value="ABC_transporter-like_ATP-bd"/>
</dbReference>
<dbReference type="CDD" id="cd03225">
    <property type="entry name" value="ABC_cobalt_CbiO_domain1"/>
    <property type="match status" value="1"/>
</dbReference>
<dbReference type="PANTHER" id="PTHR43553">
    <property type="entry name" value="HEAVY METAL TRANSPORTER"/>
    <property type="match status" value="1"/>
</dbReference>
<dbReference type="PROSITE" id="PS50893">
    <property type="entry name" value="ABC_TRANSPORTER_2"/>
    <property type="match status" value="1"/>
</dbReference>
<accession>A0A2T0AL12</accession>
<dbReference type="Gene3D" id="3.40.50.300">
    <property type="entry name" value="P-loop containing nucleotide triphosphate hydrolases"/>
    <property type="match status" value="1"/>
</dbReference>
<dbReference type="GO" id="GO:0042626">
    <property type="term" value="F:ATPase-coupled transmembrane transporter activity"/>
    <property type="evidence" value="ECO:0007669"/>
    <property type="project" value="TreeGrafter"/>
</dbReference>
<comment type="similarity">
    <text evidence="2">Belongs to the ABC transporter superfamily.</text>
</comment>
<gene>
    <name evidence="10" type="primary">ecfA2_2</name>
    <name evidence="10" type="ORF">MOHU_23970</name>
</gene>
<keyword evidence="7" id="KW-1278">Translocase</keyword>
<dbReference type="InterPro" id="IPR050095">
    <property type="entry name" value="ECF_ABC_transporter_ATP-bd"/>
</dbReference>
<evidence type="ECO:0000256" key="7">
    <source>
        <dbReference type="ARBA" id="ARBA00022967"/>
    </source>
</evidence>
<organism evidence="10 11">
    <name type="scientific">Neomoorella humiferrea</name>
    <dbReference type="NCBI Taxonomy" id="676965"/>
    <lineage>
        <taxon>Bacteria</taxon>
        <taxon>Bacillati</taxon>
        <taxon>Bacillota</taxon>
        <taxon>Clostridia</taxon>
        <taxon>Neomoorellales</taxon>
        <taxon>Neomoorellaceae</taxon>
        <taxon>Neomoorella</taxon>
    </lineage>
</organism>
<dbReference type="InterPro" id="IPR003593">
    <property type="entry name" value="AAA+_ATPase"/>
</dbReference>
<evidence type="ECO:0000256" key="3">
    <source>
        <dbReference type="ARBA" id="ARBA00022448"/>
    </source>
</evidence>
<keyword evidence="3" id="KW-0813">Transport</keyword>
<dbReference type="Proteomes" id="UP000238415">
    <property type="component" value="Unassembled WGS sequence"/>
</dbReference>
<evidence type="ECO:0000256" key="2">
    <source>
        <dbReference type="ARBA" id="ARBA00005417"/>
    </source>
</evidence>
<comment type="subcellular location">
    <subcellularLocation>
        <location evidence="1">Cell membrane</location>
        <topology evidence="1">Peripheral membrane protein</topology>
    </subcellularLocation>
</comment>
<evidence type="ECO:0000256" key="1">
    <source>
        <dbReference type="ARBA" id="ARBA00004202"/>
    </source>
</evidence>
<dbReference type="GO" id="GO:0043190">
    <property type="term" value="C:ATP-binding cassette (ABC) transporter complex"/>
    <property type="evidence" value="ECO:0007669"/>
    <property type="project" value="TreeGrafter"/>
</dbReference>
<dbReference type="InterPro" id="IPR017871">
    <property type="entry name" value="ABC_transporter-like_CS"/>
</dbReference>
<name>A0A2T0AL12_9FIRM</name>
<dbReference type="GO" id="GO:0016887">
    <property type="term" value="F:ATP hydrolysis activity"/>
    <property type="evidence" value="ECO:0007669"/>
    <property type="project" value="InterPro"/>
</dbReference>
<proteinExistence type="inferred from homology"/>
<evidence type="ECO:0000259" key="9">
    <source>
        <dbReference type="PROSITE" id="PS50893"/>
    </source>
</evidence>
<dbReference type="AlphaFoldDB" id="A0A2T0AL12"/>
<comment type="caution">
    <text evidence="10">The sequence shown here is derived from an EMBL/GenBank/DDBJ whole genome shotgun (WGS) entry which is preliminary data.</text>
</comment>
<sequence>MEISLREVDFAYQVAGRRLPVLENININVKPGDFLAVVGAGGSGKTTLAMVMAGLLEPTSGVVALDGRPMKGRGRKGTASWYKVGMVFQQPEQQLFAETVAEDVAFGPRNMGLRGGELTVRVEKALKMVGLDPREIGKVSPLTLSGGMKRRVAIAGILAMDPEILILDEPTAGLDPAGREQILGVIHSFYRRPGKAVVLISHNMAEVAATAREIVVLHRGKIALKGTPREVFSWGHALKSYGLLPPPITQLMQELKELGAEVPLDAITLTEARKAILAWLGEGARG</sequence>
<keyword evidence="4" id="KW-1003">Cell membrane</keyword>
<keyword evidence="10" id="KW-0378">Hydrolase</keyword>
<evidence type="ECO:0000256" key="5">
    <source>
        <dbReference type="ARBA" id="ARBA00022741"/>
    </source>
</evidence>
<dbReference type="InterPro" id="IPR027417">
    <property type="entry name" value="P-loop_NTPase"/>
</dbReference>
<evidence type="ECO:0000256" key="6">
    <source>
        <dbReference type="ARBA" id="ARBA00022840"/>
    </source>
</evidence>
<evidence type="ECO:0000313" key="10">
    <source>
        <dbReference type="EMBL" id="PRR69300.1"/>
    </source>
</evidence>
<dbReference type="EMBL" id="PVXM01000056">
    <property type="protein sequence ID" value="PRR69300.1"/>
    <property type="molecule type" value="Genomic_DNA"/>
</dbReference>
<keyword evidence="11" id="KW-1185">Reference proteome</keyword>
<dbReference type="PROSITE" id="PS00211">
    <property type="entry name" value="ABC_TRANSPORTER_1"/>
    <property type="match status" value="1"/>
</dbReference>
<protein>
    <submittedName>
        <fullName evidence="10">Energy-coupling factor transporter ATP-binding protein EcfA2</fullName>
        <ecNumber evidence="10">3.6.3.-</ecNumber>
    </submittedName>
</protein>
<dbReference type="FunFam" id="3.40.50.300:FF:000224">
    <property type="entry name" value="Energy-coupling factor transporter ATP-binding protein EcfA"/>
    <property type="match status" value="1"/>
</dbReference>
<evidence type="ECO:0000313" key="11">
    <source>
        <dbReference type="Proteomes" id="UP000238415"/>
    </source>
</evidence>
<keyword evidence="6 10" id="KW-0067">ATP-binding</keyword>
<evidence type="ECO:0000256" key="8">
    <source>
        <dbReference type="ARBA" id="ARBA00023136"/>
    </source>
</evidence>
<keyword evidence="5" id="KW-0547">Nucleotide-binding</keyword>
<dbReference type="SMART" id="SM00382">
    <property type="entry name" value="AAA"/>
    <property type="match status" value="1"/>
</dbReference>
<reference evidence="10 11" key="1">
    <citation type="submission" date="2018-03" db="EMBL/GenBank/DDBJ databases">
        <title>Genome sequence of Moorella humiferrea DSM 23265.</title>
        <authorList>
            <person name="Poehlein A."/>
            <person name="Daniel R."/>
        </authorList>
    </citation>
    <scope>NUCLEOTIDE SEQUENCE [LARGE SCALE GENOMIC DNA]</scope>
    <source>
        <strain evidence="10 11">DSM 23265</strain>
    </source>
</reference>
<evidence type="ECO:0000256" key="4">
    <source>
        <dbReference type="ARBA" id="ARBA00022475"/>
    </source>
</evidence>
<dbReference type="OrthoDB" id="9814634at2"/>
<feature type="domain" description="ABC transporter" evidence="9">
    <location>
        <begin position="5"/>
        <end position="244"/>
    </location>
</feature>
<keyword evidence="8" id="KW-0472">Membrane</keyword>
<dbReference type="GO" id="GO:0005524">
    <property type="term" value="F:ATP binding"/>
    <property type="evidence" value="ECO:0007669"/>
    <property type="project" value="UniProtKB-KW"/>
</dbReference>
<dbReference type="SUPFAM" id="SSF52540">
    <property type="entry name" value="P-loop containing nucleoside triphosphate hydrolases"/>
    <property type="match status" value="1"/>
</dbReference>